<dbReference type="InterPro" id="IPR036615">
    <property type="entry name" value="Mur_ligase_C_dom_sf"/>
</dbReference>
<evidence type="ECO:0000259" key="11">
    <source>
        <dbReference type="Pfam" id="PF02875"/>
    </source>
</evidence>
<name>A0AA49JUA7_9BACT</name>
<evidence type="ECO:0000256" key="5">
    <source>
        <dbReference type="ARBA" id="ARBA00022618"/>
    </source>
</evidence>
<sequence length="466" mass="49054">MPRVLQASGPVAALAAAGREAAVVGVGRSGAAAARLLRAAGVAVYASDAGAGAKLTPLADALRTEGIDVQLGGHDLARIAKAGVVVVSPGVPPDVPPLRAAREAGVPIISEVELALHHLPASVRYIGITGTNGKTTVTAMVAQLLSAVGVNAEEAGNIGTPLSEIALREALPAWISLELSSFQLADTPSVKPAVAVLTNLAPDHLDRYPDLESYYRDKDRLFRNLDGLSVRVVNRDDAEVMRRTATVRGDAKTFSVERRDTDAWYDADARWLMLAGERLLARDEFPLLGLHNVANALTAALAVHSALPEARSADGRARLASGLRSFVAPPHRLEKVGEFDGVLWINDSKATNVGASRVAIAGMERPTVLLLGGRHKGEPYSNLLDVMRGRVKAVVAYGEAEDLVVADLTGHVPVERGGSSFDTVLAKARALAAPGDAILLSPACSSYDMFNNYEERGATFRAMASR</sequence>
<keyword evidence="9 10" id="KW-0961">Cell wall biogenesis/degradation</keyword>
<dbReference type="SUPFAM" id="SSF51984">
    <property type="entry name" value="MurCD N-terminal domain"/>
    <property type="match status" value="1"/>
</dbReference>
<evidence type="ECO:0000256" key="2">
    <source>
        <dbReference type="ARBA" id="ARBA00004752"/>
    </source>
</evidence>
<evidence type="ECO:0000259" key="12">
    <source>
        <dbReference type="Pfam" id="PF08245"/>
    </source>
</evidence>
<comment type="pathway">
    <text evidence="2 9 10">Cell wall biogenesis; peptidoglycan biosynthesis.</text>
</comment>
<dbReference type="RefSeq" id="WP_367887680.1">
    <property type="nucleotide sequence ID" value="NZ_CP130612.1"/>
</dbReference>
<dbReference type="NCBIfam" id="TIGR01087">
    <property type="entry name" value="murD"/>
    <property type="match status" value="1"/>
</dbReference>
<comment type="catalytic activity">
    <reaction evidence="9 10">
        <text>UDP-N-acetyl-alpha-D-muramoyl-L-alanine + D-glutamate + ATP = UDP-N-acetyl-alpha-D-muramoyl-L-alanyl-D-glutamate + ADP + phosphate + H(+)</text>
        <dbReference type="Rhea" id="RHEA:16429"/>
        <dbReference type="ChEBI" id="CHEBI:15378"/>
        <dbReference type="ChEBI" id="CHEBI:29986"/>
        <dbReference type="ChEBI" id="CHEBI:30616"/>
        <dbReference type="ChEBI" id="CHEBI:43474"/>
        <dbReference type="ChEBI" id="CHEBI:83898"/>
        <dbReference type="ChEBI" id="CHEBI:83900"/>
        <dbReference type="ChEBI" id="CHEBI:456216"/>
        <dbReference type="EC" id="6.3.2.9"/>
    </reaction>
</comment>
<gene>
    <name evidence="9 13" type="primary">murD</name>
    <name evidence="13" type="ORF">Strain138_001274</name>
    <name evidence="14" type="ORF">Strain318_001274</name>
</gene>
<dbReference type="InterPro" id="IPR005762">
    <property type="entry name" value="MurD"/>
</dbReference>
<dbReference type="KEGG" id="pspc:Strain318_001274"/>
<proteinExistence type="inferred from homology"/>
<comment type="similarity">
    <text evidence="9">Belongs to the MurCDEF family.</text>
</comment>
<keyword evidence="9 10" id="KW-0133">Cell shape</keyword>
<keyword evidence="7 9" id="KW-0067">ATP-binding</keyword>
<comment type="function">
    <text evidence="9 10">Cell wall formation. Catalyzes the addition of glutamate to the nucleotide precursor UDP-N-acetylmuramoyl-L-alanine (UMA).</text>
</comment>
<dbReference type="GO" id="GO:0005524">
    <property type="term" value="F:ATP binding"/>
    <property type="evidence" value="ECO:0007669"/>
    <property type="project" value="UniProtKB-UniRule"/>
</dbReference>
<feature type="binding site" evidence="9">
    <location>
        <begin position="130"/>
        <end position="136"/>
    </location>
    <ligand>
        <name>ATP</name>
        <dbReference type="ChEBI" id="CHEBI:30616"/>
    </ligand>
</feature>
<evidence type="ECO:0000256" key="10">
    <source>
        <dbReference type="RuleBase" id="RU003664"/>
    </source>
</evidence>
<evidence type="ECO:0000256" key="9">
    <source>
        <dbReference type="HAMAP-Rule" id="MF_00639"/>
    </source>
</evidence>
<dbReference type="InterPro" id="IPR013221">
    <property type="entry name" value="Mur_ligase_cen"/>
</dbReference>
<keyword evidence="6 9" id="KW-0547">Nucleotide-binding</keyword>
<dbReference type="EC" id="6.3.2.9" evidence="9 10"/>
<evidence type="ECO:0000256" key="8">
    <source>
        <dbReference type="ARBA" id="ARBA00023306"/>
    </source>
</evidence>
<keyword evidence="5 9" id="KW-0132">Cell division</keyword>
<evidence type="ECO:0000256" key="4">
    <source>
        <dbReference type="ARBA" id="ARBA00022598"/>
    </source>
</evidence>
<dbReference type="Gene3D" id="3.90.190.20">
    <property type="entry name" value="Mur ligase, C-terminal domain"/>
    <property type="match status" value="1"/>
</dbReference>
<accession>A0AA49JZJ5</accession>
<keyword evidence="3 9" id="KW-0963">Cytoplasm</keyword>
<keyword evidence="15" id="KW-1185">Reference proteome</keyword>
<dbReference type="Pfam" id="PF02875">
    <property type="entry name" value="Mur_ligase_C"/>
    <property type="match status" value="1"/>
</dbReference>
<dbReference type="EMBL" id="CP130613">
    <property type="protein sequence ID" value="WKW14911.1"/>
    <property type="molecule type" value="Genomic_DNA"/>
</dbReference>
<evidence type="ECO:0000313" key="13">
    <source>
        <dbReference type="EMBL" id="WKW12002.1"/>
    </source>
</evidence>
<dbReference type="PANTHER" id="PTHR43692">
    <property type="entry name" value="UDP-N-ACETYLMURAMOYLALANINE--D-GLUTAMATE LIGASE"/>
    <property type="match status" value="1"/>
</dbReference>
<dbReference type="GO" id="GO:0008764">
    <property type="term" value="F:UDP-N-acetylmuramoylalanine-D-glutamate ligase activity"/>
    <property type="evidence" value="ECO:0007669"/>
    <property type="project" value="UniProtKB-UniRule"/>
</dbReference>
<dbReference type="GO" id="GO:0004326">
    <property type="term" value="F:tetrahydrofolylpolyglutamate synthase activity"/>
    <property type="evidence" value="ECO:0007669"/>
    <property type="project" value="InterPro"/>
</dbReference>
<dbReference type="HAMAP" id="MF_00639">
    <property type="entry name" value="MurD"/>
    <property type="match status" value="1"/>
</dbReference>
<dbReference type="SUPFAM" id="SSF53244">
    <property type="entry name" value="MurD-like peptide ligases, peptide-binding domain"/>
    <property type="match status" value="1"/>
</dbReference>
<dbReference type="InterPro" id="IPR036565">
    <property type="entry name" value="Mur-like_cat_sf"/>
</dbReference>
<evidence type="ECO:0000313" key="14">
    <source>
        <dbReference type="EMBL" id="WKW14911.1"/>
    </source>
</evidence>
<keyword evidence="8 9" id="KW-0131">Cell cycle</keyword>
<dbReference type="SUPFAM" id="SSF53623">
    <property type="entry name" value="MurD-like peptide ligases, catalytic domain"/>
    <property type="match status" value="1"/>
</dbReference>
<dbReference type="Proteomes" id="UP001229955">
    <property type="component" value="Chromosome"/>
</dbReference>
<dbReference type="AlphaFoldDB" id="A0AA49JUA7"/>
<evidence type="ECO:0000256" key="3">
    <source>
        <dbReference type="ARBA" id="ARBA00022490"/>
    </source>
</evidence>
<dbReference type="PANTHER" id="PTHR43692:SF1">
    <property type="entry name" value="UDP-N-ACETYLMURAMOYLALANINE--D-GLUTAMATE LIGASE"/>
    <property type="match status" value="1"/>
</dbReference>
<organism evidence="13">
    <name type="scientific">Pseudogemmatithrix spongiicola</name>
    <dbReference type="NCBI Taxonomy" id="3062599"/>
    <lineage>
        <taxon>Bacteria</taxon>
        <taxon>Pseudomonadati</taxon>
        <taxon>Gemmatimonadota</taxon>
        <taxon>Gemmatimonadia</taxon>
        <taxon>Gemmatimonadales</taxon>
        <taxon>Gemmatimonadaceae</taxon>
        <taxon>Pseudogemmatithrix</taxon>
    </lineage>
</organism>
<evidence type="ECO:0000313" key="15">
    <source>
        <dbReference type="Proteomes" id="UP001229955"/>
    </source>
</evidence>
<dbReference type="GO" id="GO:0071555">
    <property type="term" value="P:cell wall organization"/>
    <property type="evidence" value="ECO:0007669"/>
    <property type="project" value="UniProtKB-KW"/>
</dbReference>
<evidence type="ECO:0000256" key="6">
    <source>
        <dbReference type="ARBA" id="ARBA00022741"/>
    </source>
</evidence>
<accession>A0AA49JUA7</accession>
<feature type="domain" description="Mur ligase C-terminal" evidence="11">
    <location>
        <begin position="331"/>
        <end position="444"/>
    </location>
</feature>
<dbReference type="Gene3D" id="3.40.50.720">
    <property type="entry name" value="NAD(P)-binding Rossmann-like Domain"/>
    <property type="match status" value="1"/>
</dbReference>
<dbReference type="GO" id="GO:0008360">
    <property type="term" value="P:regulation of cell shape"/>
    <property type="evidence" value="ECO:0007669"/>
    <property type="project" value="UniProtKB-KW"/>
</dbReference>
<reference evidence="13" key="1">
    <citation type="submission" date="2023-07" db="EMBL/GenBank/DDBJ databases">
        <authorList>
            <person name="Haufschild T."/>
            <person name="Kallscheuer N."/>
            <person name="Hammer J."/>
            <person name="Kohn T."/>
            <person name="Kabuu M."/>
            <person name="Jogler M."/>
            <person name="Wohfarth N."/>
            <person name="Heuer A."/>
            <person name="Rohde M."/>
            <person name="van Teeseling M.C.F."/>
            <person name="Jogler C."/>
        </authorList>
    </citation>
    <scope>NUCLEOTIDE SEQUENCE</scope>
    <source>
        <strain evidence="13">Strain 138</strain>
        <strain evidence="14">Strain 318</strain>
    </source>
</reference>
<evidence type="ECO:0000256" key="7">
    <source>
        <dbReference type="ARBA" id="ARBA00022840"/>
    </source>
</evidence>
<dbReference type="Pfam" id="PF21799">
    <property type="entry name" value="MurD-like_N"/>
    <property type="match status" value="1"/>
</dbReference>
<dbReference type="Gene3D" id="3.40.1190.10">
    <property type="entry name" value="Mur-like, catalytic domain"/>
    <property type="match status" value="1"/>
</dbReference>
<feature type="domain" description="Mur ligase central" evidence="12">
    <location>
        <begin position="128"/>
        <end position="302"/>
    </location>
</feature>
<dbReference type="InterPro" id="IPR018109">
    <property type="entry name" value="Folylpolyglutamate_synth_CS"/>
</dbReference>
<dbReference type="GO" id="GO:0005737">
    <property type="term" value="C:cytoplasm"/>
    <property type="evidence" value="ECO:0007669"/>
    <property type="project" value="UniProtKB-SubCell"/>
</dbReference>
<dbReference type="PROSITE" id="PS01011">
    <property type="entry name" value="FOLYLPOLYGLU_SYNT_1"/>
    <property type="match status" value="1"/>
</dbReference>
<protein>
    <recommendedName>
        <fullName evidence="9 10">UDP-N-acetylmuramoylalanine--D-glutamate ligase</fullName>
        <ecNumber evidence="9 10">6.3.2.9</ecNumber>
    </recommendedName>
    <alternativeName>
        <fullName evidence="9">D-glutamic acid-adding enzyme</fullName>
    </alternativeName>
    <alternativeName>
        <fullName evidence="9">UDP-N-acetylmuramoyl-L-alanyl-D-glutamate synthetase</fullName>
    </alternativeName>
</protein>
<comment type="subcellular location">
    <subcellularLocation>
        <location evidence="1 9 10">Cytoplasm</location>
    </subcellularLocation>
</comment>
<keyword evidence="4 9" id="KW-0436">Ligase</keyword>
<dbReference type="EMBL" id="CP130612">
    <property type="protein sequence ID" value="WKW12002.1"/>
    <property type="molecule type" value="Genomic_DNA"/>
</dbReference>
<dbReference type="GO" id="GO:0051301">
    <property type="term" value="P:cell division"/>
    <property type="evidence" value="ECO:0007669"/>
    <property type="project" value="UniProtKB-KW"/>
</dbReference>
<dbReference type="InterPro" id="IPR004101">
    <property type="entry name" value="Mur_ligase_C"/>
</dbReference>
<dbReference type="GO" id="GO:0009252">
    <property type="term" value="P:peptidoglycan biosynthetic process"/>
    <property type="evidence" value="ECO:0007669"/>
    <property type="project" value="UniProtKB-UniRule"/>
</dbReference>
<dbReference type="Pfam" id="PF08245">
    <property type="entry name" value="Mur_ligase_M"/>
    <property type="match status" value="1"/>
</dbReference>
<keyword evidence="9 10" id="KW-0573">Peptidoglycan synthesis</keyword>
<evidence type="ECO:0000256" key="1">
    <source>
        <dbReference type="ARBA" id="ARBA00004496"/>
    </source>
</evidence>